<dbReference type="GO" id="GO:0097186">
    <property type="term" value="P:amelogenesis"/>
    <property type="evidence" value="ECO:0007669"/>
    <property type="project" value="TreeGrafter"/>
</dbReference>
<feature type="compositionally biased region" description="Low complexity" evidence="1">
    <location>
        <begin position="339"/>
        <end position="351"/>
    </location>
</feature>
<feature type="region of interest" description="Disordered" evidence="1">
    <location>
        <begin position="1"/>
        <end position="24"/>
    </location>
</feature>
<dbReference type="Pfam" id="PF15362">
    <property type="entry name" value="Enamelin"/>
    <property type="match status" value="1"/>
</dbReference>
<feature type="region of interest" description="Disordered" evidence="1">
    <location>
        <begin position="36"/>
        <end position="90"/>
    </location>
</feature>
<feature type="region of interest" description="Disordered" evidence="1">
    <location>
        <begin position="1076"/>
        <end position="1147"/>
    </location>
</feature>
<reference evidence="2 3" key="1">
    <citation type="journal article" date="2013" name="Nat. Commun.">
        <title>Genome analysis reveals insights into physiology and longevity of the Brandt's bat Myotis brandtii.</title>
        <authorList>
            <person name="Seim I."/>
            <person name="Fang X."/>
            <person name="Xiong Z."/>
            <person name="Lobanov A.V."/>
            <person name="Huang Z."/>
            <person name="Ma S."/>
            <person name="Feng Y."/>
            <person name="Turanov A.A."/>
            <person name="Zhu Y."/>
            <person name="Lenz T.L."/>
            <person name="Gerashchenko M.V."/>
            <person name="Fan D."/>
            <person name="Hee Yim S."/>
            <person name="Yao X."/>
            <person name="Jordan D."/>
            <person name="Xiong Y."/>
            <person name="Ma Y."/>
            <person name="Lyapunov A.N."/>
            <person name="Chen G."/>
            <person name="Kulakova O.I."/>
            <person name="Sun Y."/>
            <person name="Lee S.G."/>
            <person name="Bronson R.T."/>
            <person name="Moskalev A.A."/>
            <person name="Sunyaev S.R."/>
            <person name="Zhang G."/>
            <person name="Krogh A."/>
            <person name="Wang J."/>
            <person name="Gladyshev V.N."/>
        </authorList>
    </citation>
    <scope>NUCLEOTIDE SEQUENCE [LARGE SCALE GENOMIC DNA]</scope>
</reference>
<dbReference type="InterPro" id="IPR015673">
    <property type="entry name" value="Enamelin"/>
</dbReference>
<dbReference type="GO" id="GO:0070175">
    <property type="term" value="P:positive regulation of enamel mineralization"/>
    <property type="evidence" value="ECO:0007669"/>
    <property type="project" value="TreeGrafter"/>
</dbReference>
<dbReference type="GO" id="GO:0030345">
    <property type="term" value="F:structural constituent of tooth enamel"/>
    <property type="evidence" value="ECO:0007669"/>
    <property type="project" value="InterPro"/>
</dbReference>
<feature type="compositionally biased region" description="Polar residues" evidence="1">
    <location>
        <begin position="1261"/>
        <end position="1278"/>
    </location>
</feature>
<dbReference type="InterPro" id="IPR007798">
    <property type="entry name" value="Amelin"/>
</dbReference>
<feature type="compositionally biased region" description="Polar residues" evidence="1">
    <location>
        <begin position="471"/>
        <end position="480"/>
    </location>
</feature>
<feature type="compositionally biased region" description="Pro residues" evidence="1">
    <location>
        <begin position="311"/>
        <end position="321"/>
    </location>
</feature>
<name>S7NIH4_MYOBR</name>
<dbReference type="GO" id="GO:0031012">
    <property type="term" value="C:extracellular matrix"/>
    <property type="evidence" value="ECO:0007669"/>
    <property type="project" value="TreeGrafter"/>
</dbReference>
<evidence type="ECO:0000256" key="1">
    <source>
        <dbReference type="SAM" id="MobiDB-lite"/>
    </source>
</evidence>
<feature type="compositionally biased region" description="Polar residues" evidence="1">
    <location>
        <begin position="59"/>
        <end position="68"/>
    </location>
</feature>
<dbReference type="PANTHER" id="PTHR16784:SF2">
    <property type="entry name" value="ENAMELIN"/>
    <property type="match status" value="1"/>
</dbReference>
<accession>S7NIH4</accession>
<dbReference type="SMART" id="SM00817">
    <property type="entry name" value="Amelin"/>
    <property type="match status" value="1"/>
</dbReference>
<feature type="compositionally biased region" description="Basic and acidic residues" evidence="1">
    <location>
        <begin position="765"/>
        <end position="777"/>
    </location>
</feature>
<feature type="compositionally biased region" description="Polar residues" evidence="1">
    <location>
        <begin position="648"/>
        <end position="660"/>
    </location>
</feature>
<feature type="compositionally biased region" description="Basic and acidic residues" evidence="1">
    <location>
        <begin position="861"/>
        <end position="888"/>
    </location>
</feature>
<dbReference type="EMBL" id="KE164343">
    <property type="protein sequence ID" value="EPQ17269.1"/>
    <property type="molecule type" value="Genomic_DNA"/>
</dbReference>
<keyword evidence="3" id="KW-1185">Reference proteome</keyword>
<dbReference type="PANTHER" id="PTHR16784">
    <property type="entry name" value="ENAMELIN"/>
    <property type="match status" value="1"/>
</dbReference>
<feature type="compositionally biased region" description="Polar residues" evidence="1">
    <location>
        <begin position="668"/>
        <end position="678"/>
    </location>
</feature>
<proteinExistence type="predicted"/>
<protein>
    <submittedName>
        <fullName evidence="2">Enamelin</fullName>
    </submittedName>
</protein>
<evidence type="ECO:0000313" key="3">
    <source>
        <dbReference type="Proteomes" id="UP000052978"/>
    </source>
</evidence>
<gene>
    <name evidence="2" type="ORF">D623_10017397</name>
</gene>
<feature type="region of interest" description="Disordered" evidence="1">
    <location>
        <begin position="563"/>
        <end position="901"/>
    </location>
</feature>
<feature type="compositionally biased region" description="Polar residues" evidence="1">
    <location>
        <begin position="721"/>
        <end position="734"/>
    </location>
</feature>
<feature type="region of interest" description="Disordered" evidence="1">
    <location>
        <begin position="1259"/>
        <end position="1284"/>
    </location>
</feature>
<dbReference type="GO" id="GO:0036305">
    <property type="term" value="P:ameloblast differentiation"/>
    <property type="evidence" value="ECO:0007669"/>
    <property type="project" value="TreeGrafter"/>
</dbReference>
<feature type="region of interest" description="Disordered" evidence="1">
    <location>
        <begin position="273"/>
        <end position="550"/>
    </location>
</feature>
<feature type="compositionally biased region" description="Basic and acidic residues" evidence="1">
    <location>
        <begin position="619"/>
        <end position="637"/>
    </location>
</feature>
<feature type="compositionally biased region" description="Polar residues" evidence="1">
    <location>
        <begin position="697"/>
        <end position="706"/>
    </location>
</feature>
<feature type="compositionally biased region" description="Low complexity" evidence="1">
    <location>
        <begin position="40"/>
        <end position="50"/>
    </location>
</feature>
<feature type="compositionally biased region" description="Acidic residues" evidence="1">
    <location>
        <begin position="841"/>
        <end position="850"/>
    </location>
</feature>
<evidence type="ECO:0000313" key="2">
    <source>
        <dbReference type="EMBL" id="EPQ17269.1"/>
    </source>
</evidence>
<dbReference type="Proteomes" id="UP000052978">
    <property type="component" value="Unassembled WGS sequence"/>
</dbReference>
<feature type="region of interest" description="Disordered" evidence="1">
    <location>
        <begin position="1216"/>
        <end position="1244"/>
    </location>
</feature>
<sequence length="1333" mass="147712">MPHSINQKRVFPRQPGTPGMASLSLETMRQLGTLQGLNMLSQPSLQPQQPGQKPFHQPSVITAIQDTVQKGGPQSPVYHGQPPLQQAEGPMIQQQVAPSEKPPKAENAPTRLGIMSSEEMAGGRGGPMAYGAIFPGFGGMRPSLGGMPPNLGKGGDFTLEFDSPVAATKGPEKGEGVVQGSPVPEANLANPENPALLPEAYENFGEKMLLLQCRHGTSFPKLDSLMHMPRMPGFSSKSEEMMRYGQFNFMNSPHMTQLGPSYGYGMQPPQLFPQYQMPMWPQPPPNTGRPKKPSSPPASKRQGKTDLAPETPKPNQPQPKKSPPKRPLKQPTPAPTPPQEEAQPPQAFPPFGNGIFPYQQPPWQVPHRVPPGYGRPPVSNEEGGNPYFGYFGYQGFGGRPPYYSEEMFEQDFEKPKEKDPPKTESPATEPSSNSTVPETNSTQPNAPNPGGRPGGNDTSPTGNSGHGPNTGGNPTAQNGVNPHPAVNVSGQGPPRSQIPWGSGQPNIRENYPNPNFPSFPVGRQWRPTGTTVGHRQNGPFYRNPVQRGPRWNSYAWEGKQAVRPGNPIYRRPYASTARGNSPNLAGNPANFRRKPQGPNKHPMGTNVAPLGPKHGTVGRNEKIQNPREKPLGQKERVVIPTRDPTGPWRNSQDNGANKSNYKLPPPESNKQLPNFNSIDQRENSYYPRGDSRRAPNSDGQAQSQNLPKGIILEPRRIPYESETNQPELKHSTYQPAYPEDIPSPAGERFPAGRNTWNHQDISPPFKEDPNRQEEHLPHPSHGSRADVYYPDYNPYDPRENSPYIRSNTWDERDDSPNNVGLPEDPLYPMNTPDPKETVPYNEEDPIDPTGDEPFPGQSRWGVEESRFKEGAPVRHYKDEQYTSNRPKEYLPYSLDNPSKPREDFPYGEFYPWNADENFPSYNTIPTVPPPVENRGYYANRPVGQEENSLFPSWNSWDQRIETQGQKERRPYFNRNFWDRPTNLHKAPASPPHQKENPHYSSNSPAGLQKNPIWREGENLNYGMQNTRLNSPDNEHLAFQDLIPPSYSADQKEAHLFHQSQRSPCCAGGSVGHKDNPLALQDYTPSFGLAPGENQDTSPLYTKDSHTKHARHTISPTSSLPSQRNSSEKRQPGESQNPSPFRDDVSTLRRNTPCSIKNQLGQRGIMPFSEASSLQSKNTPCLKNDLGGDGNNALEPIFEGNQLNERTVDLTPEQLVISTPDEGPKPEEIQSEVQGNEGERQQQRPSSILQLPCFGSKLAKYHSSSPGTPSSIGRQSPFNGDSIMPTEIPDSLAGLATGTQFQSIIVDPYNVDEHIPFDSLQIGTNPQDCLLLQA</sequence>
<feature type="region of interest" description="Disordered" evidence="1">
    <location>
        <begin position="964"/>
        <end position="1010"/>
    </location>
</feature>
<feature type="compositionally biased region" description="Low complexity" evidence="1">
    <location>
        <begin position="786"/>
        <end position="795"/>
    </location>
</feature>
<dbReference type="Pfam" id="PF05111">
    <property type="entry name" value="Amelin"/>
    <property type="match status" value="2"/>
</dbReference>
<feature type="region of interest" description="Disordered" evidence="1">
    <location>
        <begin position="169"/>
        <end position="191"/>
    </location>
</feature>
<feature type="compositionally biased region" description="Polar residues" evidence="1">
    <location>
        <begin position="1113"/>
        <end position="1124"/>
    </location>
</feature>
<feature type="compositionally biased region" description="Polar residues" evidence="1">
    <location>
        <begin position="428"/>
        <end position="443"/>
    </location>
</feature>
<organism evidence="2 3">
    <name type="scientific">Myotis brandtii</name>
    <name type="common">Brandt's bat</name>
    <dbReference type="NCBI Taxonomy" id="109478"/>
    <lineage>
        <taxon>Eukaryota</taxon>
        <taxon>Metazoa</taxon>
        <taxon>Chordata</taxon>
        <taxon>Craniata</taxon>
        <taxon>Vertebrata</taxon>
        <taxon>Euteleostomi</taxon>
        <taxon>Mammalia</taxon>
        <taxon>Eutheria</taxon>
        <taxon>Laurasiatheria</taxon>
        <taxon>Chiroptera</taxon>
        <taxon>Yangochiroptera</taxon>
        <taxon>Vespertilionidae</taxon>
        <taxon>Myotis</taxon>
    </lineage>
</organism>
<dbReference type="eggNOG" id="ENOG502R69E">
    <property type="taxonomic scope" value="Eukaryota"/>
</dbReference>
<feature type="compositionally biased region" description="Basic and acidic residues" evidence="1">
    <location>
        <begin position="411"/>
        <end position="422"/>
    </location>
</feature>